<comment type="similarity">
    <text evidence="4">Belongs to the Cob(I)alamin adenosyltransferase family.</text>
</comment>
<dbReference type="InterPro" id="IPR016030">
    <property type="entry name" value="CblAdoTrfase-like"/>
</dbReference>
<reference evidence="6" key="1">
    <citation type="journal article" date="2020" name="mSystems">
        <title>Genome- and Community-Level Interaction Insights into Carbon Utilization and Element Cycling Functions of Hydrothermarchaeota in Hydrothermal Sediment.</title>
        <authorList>
            <person name="Zhou Z."/>
            <person name="Liu Y."/>
            <person name="Xu W."/>
            <person name="Pan J."/>
            <person name="Luo Z.H."/>
            <person name="Li M."/>
        </authorList>
    </citation>
    <scope>NUCLEOTIDE SEQUENCE [LARGE SCALE GENOMIC DNA]</scope>
    <source>
        <strain evidence="6">SpSt-1219</strain>
    </source>
</reference>
<dbReference type="PANTHER" id="PTHR12213">
    <property type="entry name" value="CORRINOID ADENOSYLTRANSFERASE"/>
    <property type="match status" value="1"/>
</dbReference>
<dbReference type="SUPFAM" id="SSF89028">
    <property type="entry name" value="Cobalamin adenosyltransferase-like"/>
    <property type="match status" value="1"/>
</dbReference>
<sequence length="167" mass="18876">MSLYTGNGDTGYSSTIKKSHVPKSDLLFELLGNLDELNVALGGCKLVCMGEMKNFIEELQRDIMRISGCVAKEVLDDEAYYISRVQFFESIMNKNPLNLSSFVLPGLSGYDYRFHLARVATRRAERSMVGFSKNALDISFRILPLISYINRLSDLLFTFSVKKPIIL</sequence>
<evidence type="ECO:0000256" key="2">
    <source>
        <dbReference type="ARBA" id="ARBA00022741"/>
    </source>
</evidence>
<comment type="pathway">
    <text evidence="4">Cofactor biosynthesis; adenosylcobalamin biosynthesis; adenosylcobalamin from cob(II)yrinate a,c-diamide: step 2/7.</text>
</comment>
<keyword evidence="3 4" id="KW-0067">ATP-binding</keyword>
<dbReference type="EMBL" id="DSDM01000052">
    <property type="protein sequence ID" value="HDQ88690.1"/>
    <property type="molecule type" value="Genomic_DNA"/>
</dbReference>
<dbReference type="GO" id="GO:0005524">
    <property type="term" value="F:ATP binding"/>
    <property type="evidence" value="ECO:0007669"/>
    <property type="project" value="UniProtKB-UniRule"/>
</dbReference>
<accession>A0A7C1DJ30</accession>
<dbReference type="GO" id="GO:0008817">
    <property type="term" value="F:corrinoid adenosyltransferase activity"/>
    <property type="evidence" value="ECO:0007669"/>
    <property type="project" value="UniProtKB-UniRule"/>
</dbReference>
<dbReference type="PANTHER" id="PTHR12213:SF0">
    <property type="entry name" value="CORRINOID ADENOSYLTRANSFERASE MMAB"/>
    <property type="match status" value="1"/>
</dbReference>
<organism evidence="6">
    <name type="scientific">candidate division WWE3 bacterium</name>
    <dbReference type="NCBI Taxonomy" id="2053526"/>
    <lineage>
        <taxon>Bacteria</taxon>
        <taxon>Katanobacteria</taxon>
    </lineage>
</organism>
<evidence type="ECO:0000256" key="1">
    <source>
        <dbReference type="ARBA" id="ARBA00022679"/>
    </source>
</evidence>
<dbReference type="EC" id="2.5.1.17" evidence="4"/>
<name>A0A7C1DJ30_UNCKA</name>
<keyword evidence="1 4" id="KW-0808">Transferase</keyword>
<evidence type="ECO:0000259" key="5">
    <source>
        <dbReference type="Pfam" id="PF01923"/>
    </source>
</evidence>
<evidence type="ECO:0000313" key="6">
    <source>
        <dbReference type="EMBL" id="HDQ88690.1"/>
    </source>
</evidence>
<protein>
    <recommendedName>
        <fullName evidence="4">Corrinoid adenosyltransferase</fullName>
        <ecNumber evidence="4">2.5.1.17</ecNumber>
    </recommendedName>
    <alternativeName>
        <fullName evidence="4">Cob(II)alamin adenosyltransferase</fullName>
    </alternativeName>
    <alternativeName>
        <fullName evidence="4">Cob(II)yrinic acid a,c-diamide adenosyltransferase</fullName>
    </alternativeName>
    <alternativeName>
        <fullName evidence="4">Cobinamide/cobalamin adenosyltransferase</fullName>
    </alternativeName>
</protein>
<dbReference type="InterPro" id="IPR029499">
    <property type="entry name" value="PduO-typ"/>
</dbReference>
<dbReference type="InterPro" id="IPR036451">
    <property type="entry name" value="CblAdoTrfase-like_sf"/>
</dbReference>
<keyword evidence="2 4" id="KW-0547">Nucleotide-binding</keyword>
<evidence type="ECO:0000256" key="3">
    <source>
        <dbReference type="ARBA" id="ARBA00022840"/>
    </source>
</evidence>
<feature type="domain" description="Cobalamin adenosyltransferase-like" evidence="5">
    <location>
        <begin position="3"/>
        <end position="160"/>
    </location>
</feature>
<comment type="catalytic activity">
    <reaction evidence="4">
        <text>2 cob(II)alamin + reduced [electron-transfer flavoprotein] + 2 ATP = 2 adenosylcob(III)alamin + 2 triphosphate + oxidized [electron-transfer flavoprotein] + 3 H(+)</text>
        <dbReference type="Rhea" id="RHEA:28671"/>
        <dbReference type="Rhea" id="RHEA-COMP:10685"/>
        <dbReference type="Rhea" id="RHEA-COMP:10686"/>
        <dbReference type="ChEBI" id="CHEBI:15378"/>
        <dbReference type="ChEBI" id="CHEBI:16304"/>
        <dbReference type="ChEBI" id="CHEBI:18036"/>
        <dbReference type="ChEBI" id="CHEBI:18408"/>
        <dbReference type="ChEBI" id="CHEBI:30616"/>
        <dbReference type="ChEBI" id="CHEBI:57692"/>
        <dbReference type="ChEBI" id="CHEBI:58307"/>
        <dbReference type="EC" id="2.5.1.17"/>
    </reaction>
</comment>
<evidence type="ECO:0000256" key="4">
    <source>
        <dbReference type="RuleBase" id="RU366026"/>
    </source>
</evidence>
<gene>
    <name evidence="6" type="ORF">ENN92_00900</name>
</gene>
<keyword evidence="4" id="KW-0169">Cobalamin biosynthesis</keyword>
<dbReference type="GO" id="GO:0009236">
    <property type="term" value="P:cobalamin biosynthetic process"/>
    <property type="evidence" value="ECO:0007669"/>
    <property type="project" value="UniProtKB-UniRule"/>
</dbReference>
<dbReference type="Gene3D" id="1.20.1200.10">
    <property type="entry name" value="Cobalamin adenosyltransferase-like"/>
    <property type="match status" value="1"/>
</dbReference>
<comment type="catalytic activity">
    <reaction evidence="4">
        <text>2 cob(II)yrinate a,c diamide + reduced [electron-transfer flavoprotein] + 2 ATP = 2 adenosylcob(III)yrinate a,c-diamide + 2 triphosphate + oxidized [electron-transfer flavoprotein] + 3 H(+)</text>
        <dbReference type="Rhea" id="RHEA:11528"/>
        <dbReference type="Rhea" id="RHEA-COMP:10685"/>
        <dbReference type="Rhea" id="RHEA-COMP:10686"/>
        <dbReference type="ChEBI" id="CHEBI:15378"/>
        <dbReference type="ChEBI" id="CHEBI:18036"/>
        <dbReference type="ChEBI" id="CHEBI:30616"/>
        <dbReference type="ChEBI" id="CHEBI:57692"/>
        <dbReference type="ChEBI" id="CHEBI:58307"/>
        <dbReference type="ChEBI" id="CHEBI:58503"/>
        <dbReference type="ChEBI" id="CHEBI:58537"/>
        <dbReference type="EC" id="2.5.1.17"/>
    </reaction>
</comment>
<dbReference type="Pfam" id="PF01923">
    <property type="entry name" value="Cob_adeno_trans"/>
    <property type="match status" value="1"/>
</dbReference>
<dbReference type="Proteomes" id="UP000886066">
    <property type="component" value="Unassembled WGS sequence"/>
</dbReference>
<dbReference type="AlphaFoldDB" id="A0A7C1DJ30"/>
<comment type="caution">
    <text evidence="6">The sequence shown here is derived from an EMBL/GenBank/DDBJ whole genome shotgun (WGS) entry which is preliminary data.</text>
</comment>
<proteinExistence type="inferred from homology"/>
<dbReference type="UniPathway" id="UPA00148">
    <property type="reaction ID" value="UER00233"/>
</dbReference>